<keyword evidence="2" id="KW-0378">Hydrolase</keyword>
<dbReference type="EMBL" id="AFHG01000058">
    <property type="protein sequence ID" value="EGK70239.1"/>
    <property type="molecule type" value="Genomic_DNA"/>
</dbReference>
<dbReference type="RefSeq" id="WP_008064167.1">
    <property type="nucleotide sequence ID" value="NZ_AFHG01000058.1"/>
</dbReference>
<dbReference type="OrthoDB" id="9806902at2"/>
<feature type="domain" description="AB hydrolase-1" evidence="1">
    <location>
        <begin position="24"/>
        <end position="255"/>
    </location>
</feature>
<dbReference type="SUPFAM" id="SSF53474">
    <property type="entry name" value="alpha/beta-Hydrolases"/>
    <property type="match status" value="1"/>
</dbReference>
<keyword evidence="3" id="KW-1185">Reference proteome</keyword>
<sequence length="279" mass="30348">MIKRQGPLEILTRRPAGHAHAVPLLFVHGAYTAAWCWDEHFLPFFADAGYTACALSLSGHGGSPGREYLDLISLDDYVRDVLEVMDGFETPPVLIGHSMGGMVVQKCLEVRQVPAAVLMASVPPQGLWASAVGLVLRKPDVMSELNALLAGGGTSLDALRDALFAQPVSMERLQQMAARIQPESARVIWDMTLFNLPQPARMHRPPMLLLGAECDPIIPPALTEMTARALGVLPHVFPGMGHGMMLEAEWRKVAQRVLDWLDETLAGSVTDEPDCQTGN</sequence>
<dbReference type="eggNOG" id="COG2267">
    <property type="taxonomic scope" value="Bacteria"/>
</dbReference>
<dbReference type="AlphaFoldDB" id="F5RH35"/>
<proteinExistence type="predicted"/>
<dbReference type="STRING" id="1000565.METUNv1_03627"/>
<dbReference type="Proteomes" id="UP000005019">
    <property type="component" value="Unassembled WGS sequence"/>
</dbReference>
<dbReference type="InterPro" id="IPR050228">
    <property type="entry name" value="Carboxylesterase_BioH"/>
</dbReference>
<organism evidence="2 3">
    <name type="scientific">Methyloversatilis universalis (strain ATCC BAA-1314 / DSM 25237 / JCM 13912 / CCUG 52030 / FAM5)</name>
    <dbReference type="NCBI Taxonomy" id="1000565"/>
    <lineage>
        <taxon>Bacteria</taxon>
        <taxon>Pseudomonadati</taxon>
        <taxon>Pseudomonadota</taxon>
        <taxon>Betaproteobacteria</taxon>
        <taxon>Nitrosomonadales</taxon>
        <taxon>Sterolibacteriaceae</taxon>
        <taxon>Methyloversatilis</taxon>
    </lineage>
</organism>
<name>F5RH35_METUF</name>
<comment type="caution">
    <text evidence="2">The sequence shown here is derived from an EMBL/GenBank/DDBJ whole genome shotgun (WGS) entry which is preliminary data.</text>
</comment>
<reference evidence="2 3" key="1">
    <citation type="journal article" date="2011" name="J. Bacteriol.">
        <title>Genome sequence of Methyloversatilis universalis FAM5T, a methylotrophic representative of the order Rhodocyclales.</title>
        <authorList>
            <person name="Kittichotirat W."/>
            <person name="Good N.M."/>
            <person name="Hall R."/>
            <person name="Bringel F."/>
            <person name="Lajus A."/>
            <person name="Medigue C."/>
            <person name="Smalley N.E."/>
            <person name="Beck D."/>
            <person name="Bumgarner R."/>
            <person name="Vuilleumier S."/>
            <person name="Kalyuzhnaya M.G."/>
        </authorList>
    </citation>
    <scope>NUCLEOTIDE SEQUENCE [LARGE SCALE GENOMIC DNA]</scope>
    <source>
        <strain evidence="3">ATCC BAA-1314 / JCM 13912 / FAM5</strain>
    </source>
</reference>
<evidence type="ECO:0000313" key="3">
    <source>
        <dbReference type="Proteomes" id="UP000005019"/>
    </source>
</evidence>
<dbReference type="InterPro" id="IPR000073">
    <property type="entry name" value="AB_hydrolase_1"/>
</dbReference>
<dbReference type="InterPro" id="IPR029058">
    <property type="entry name" value="AB_hydrolase_fold"/>
</dbReference>
<dbReference type="Pfam" id="PF12697">
    <property type="entry name" value="Abhydrolase_6"/>
    <property type="match status" value="1"/>
</dbReference>
<evidence type="ECO:0000259" key="1">
    <source>
        <dbReference type="Pfam" id="PF12697"/>
    </source>
</evidence>
<dbReference type="GO" id="GO:0016787">
    <property type="term" value="F:hydrolase activity"/>
    <property type="evidence" value="ECO:0007669"/>
    <property type="project" value="UniProtKB-KW"/>
</dbReference>
<gene>
    <name evidence="2" type="ORF">METUNv1_03627</name>
</gene>
<accession>F5RH35</accession>
<dbReference type="PANTHER" id="PTHR43194:SF2">
    <property type="entry name" value="PEROXISOMAL MEMBRANE PROTEIN LPX1"/>
    <property type="match status" value="1"/>
</dbReference>
<dbReference type="PANTHER" id="PTHR43194">
    <property type="entry name" value="HYDROLASE ALPHA/BETA FOLD FAMILY"/>
    <property type="match status" value="1"/>
</dbReference>
<dbReference type="Gene3D" id="3.40.50.1820">
    <property type="entry name" value="alpha/beta hydrolase"/>
    <property type="match status" value="1"/>
</dbReference>
<evidence type="ECO:0000313" key="2">
    <source>
        <dbReference type="EMBL" id="EGK70239.1"/>
    </source>
</evidence>
<protein>
    <submittedName>
        <fullName evidence="2">Alpha/beta hydrolase fold protein</fullName>
    </submittedName>
</protein>